<reference evidence="2" key="1">
    <citation type="submission" date="2019-08" db="EMBL/GenBank/DDBJ databases">
        <authorList>
            <person name="Kucharzyk K."/>
            <person name="Murdoch R.W."/>
            <person name="Higgins S."/>
            <person name="Loffler F."/>
        </authorList>
    </citation>
    <scope>NUCLEOTIDE SEQUENCE</scope>
</reference>
<feature type="compositionally biased region" description="Basic and acidic residues" evidence="1">
    <location>
        <begin position="7"/>
        <end position="24"/>
    </location>
</feature>
<evidence type="ECO:0000256" key="1">
    <source>
        <dbReference type="SAM" id="MobiDB-lite"/>
    </source>
</evidence>
<comment type="caution">
    <text evidence="2">The sequence shown here is derived from an EMBL/GenBank/DDBJ whole genome shotgun (WGS) entry which is preliminary data.</text>
</comment>
<proteinExistence type="predicted"/>
<name>A0A645IYX2_9ZZZZ</name>
<organism evidence="2">
    <name type="scientific">bioreactor metagenome</name>
    <dbReference type="NCBI Taxonomy" id="1076179"/>
    <lineage>
        <taxon>unclassified sequences</taxon>
        <taxon>metagenomes</taxon>
        <taxon>ecological metagenomes</taxon>
    </lineage>
</organism>
<dbReference type="AlphaFoldDB" id="A0A645IYX2"/>
<sequence length="69" mass="8176">MRRIEHGHRLGHDGENRGQRAYGKDHRLGFMQRRKVYVNVFFEELHRDADPAEVFVEVRTLLNAQLFGV</sequence>
<evidence type="ECO:0000313" key="2">
    <source>
        <dbReference type="EMBL" id="MPN56618.1"/>
    </source>
</evidence>
<dbReference type="EMBL" id="VSSQ01127164">
    <property type="protein sequence ID" value="MPN56618.1"/>
    <property type="molecule type" value="Genomic_DNA"/>
</dbReference>
<gene>
    <name evidence="2" type="ORF">SDC9_204308</name>
</gene>
<accession>A0A645IYX2</accession>
<feature type="region of interest" description="Disordered" evidence="1">
    <location>
        <begin position="1"/>
        <end position="24"/>
    </location>
</feature>
<protein>
    <submittedName>
        <fullName evidence="2">Uncharacterized protein</fullName>
    </submittedName>
</protein>